<keyword evidence="2" id="KW-0812">Transmembrane</keyword>
<keyword evidence="4" id="KW-1185">Reference proteome</keyword>
<dbReference type="EMBL" id="CAJVPK010000687">
    <property type="protein sequence ID" value="CAG8539972.1"/>
    <property type="molecule type" value="Genomic_DNA"/>
</dbReference>
<feature type="region of interest" description="Disordered" evidence="1">
    <location>
        <begin position="1"/>
        <end position="63"/>
    </location>
</feature>
<dbReference type="AlphaFoldDB" id="A0A9N9AP85"/>
<gene>
    <name evidence="3" type="ORF">DEBURN_LOCUS6560</name>
</gene>
<evidence type="ECO:0000256" key="2">
    <source>
        <dbReference type="SAM" id="Phobius"/>
    </source>
</evidence>
<dbReference type="Proteomes" id="UP000789706">
    <property type="component" value="Unassembled WGS sequence"/>
</dbReference>
<dbReference type="OrthoDB" id="2431327at2759"/>
<protein>
    <submittedName>
        <fullName evidence="3">10976_t:CDS:1</fullName>
    </submittedName>
</protein>
<keyword evidence="2" id="KW-1133">Transmembrane helix</keyword>
<feature type="compositionally biased region" description="Polar residues" evidence="1">
    <location>
        <begin position="45"/>
        <end position="63"/>
    </location>
</feature>
<proteinExistence type="predicted"/>
<feature type="transmembrane region" description="Helical" evidence="2">
    <location>
        <begin position="85"/>
        <end position="103"/>
    </location>
</feature>
<name>A0A9N9AP85_9GLOM</name>
<sequence>MSEIKPSSGINSSKDHVSSVSNAPTDIAGAPTTTDKYENTRHLNYGQTKNQDTPTRQYSASSDSKPILHHTFFEEFRGGQSVPPGIVFITTGPALVIYTIVVFEDVVIENTLVKLFLVLVSVVSIVEVFVVVIYFGMVLVDVTHVITGMW</sequence>
<feature type="transmembrane region" description="Helical" evidence="2">
    <location>
        <begin position="115"/>
        <end position="140"/>
    </location>
</feature>
<evidence type="ECO:0000313" key="4">
    <source>
        <dbReference type="Proteomes" id="UP000789706"/>
    </source>
</evidence>
<feature type="compositionally biased region" description="Polar residues" evidence="1">
    <location>
        <begin position="8"/>
        <end position="24"/>
    </location>
</feature>
<accession>A0A9N9AP85</accession>
<evidence type="ECO:0000256" key="1">
    <source>
        <dbReference type="SAM" id="MobiDB-lite"/>
    </source>
</evidence>
<comment type="caution">
    <text evidence="3">The sequence shown here is derived from an EMBL/GenBank/DDBJ whole genome shotgun (WGS) entry which is preliminary data.</text>
</comment>
<keyword evidence="2" id="KW-0472">Membrane</keyword>
<organism evidence="3 4">
    <name type="scientific">Diversispora eburnea</name>
    <dbReference type="NCBI Taxonomy" id="1213867"/>
    <lineage>
        <taxon>Eukaryota</taxon>
        <taxon>Fungi</taxon>
        <taxon>Fungi incertae sedis</taxon>
        <taxon>Mucoromycota</taxon>
        <taxon>Glomeromycotina</taxon>
        <taxon>Glomeromycetes</taxon>
        <taxon>Diversisporales</taxon>
        <taxon>Diversisporaceae</taxon>
        <taxon>Diversispora</taxon>
    </lineage>
</organism>
<reference evidence="3" key="1">
    <citation type="submission" date="2021-06" db="EMBL/GenBank/DDBJ databases">
        <authorList>
            <person name="Kallberg Y."/>
            <person name="Tangrot J."/>
            <person name="Rosling A."/>
        </authorList>
    </citation>
    <scope>NUCLEOTIDE SEQUENCE</scope>
    <source>
        <strain evidence="3">AZ414A</strain>
    </source>
</reference>
<evidence type="ECO:0000313" key="3">
    <source>
        <dbReference type="EMBL" id="CAG8539972.1"/>
    </source>
</evidence>